<sequence>MSISMSVEIPMDQPISSSTPLPAGAVCDVVDEDEAAPPPANARPTRVLISPIVPLPADGGASADAAALPPAYTGVLYLHRHKWPAVEDDPGKKREKWFKEMRGWLMVLAVLAASVTYQAGLNPPGGFWQQDDAQGNVAGTPVLQSKFPKRYTVFFYLNSTAFVTSVVIIVLLMNESFYHSEAKVEALEIIVVLDMAGLMGAYIAGCTREVSSSIYIIVLTLVVFLYVVYTAQFLPKLWGLVVDVPFLHRAAQGGALPVPQNILDGARPRTDVIGRTKSAPPR</sequence>
<proteinExistence type="predicted"/>
<name>A0A811S6G3_9POAL</name>
<dbReference type="GO" id="GO:0016020">
    <property type="term" value="C:membrane"/>
    <property type="evidence" value="ECO:0007669"/>
    <property type="project" value="TreeGrafter"/>
</dbReference>
<dbReference type="OrthoDB" id="785966at2759"/>
<dbReference type="PANTHER" id="PTHR24177">
    <property type="entry name" value="CASKIN"/>
    <property type="match status" value="1"/>
</dbReference>
<dbReference type="InterPro" id="IPR026961">
    <property type="entry name" value="PGG_dom"/>
</dbReference>
<feature type="domain" description="PGG" evidence="2">
    <location>
        <begin position="95"/>
        <end position="208"/>
    </location>
</feature>
<keyword evidence="1" id="KW-0812">Transmembrane</keyword>
<feature type="transmembrane region" description="Helical" evidence="1">
    <location>
        <begin position="153"/>
        <end position="174"/>
    </location>
</feature>
<evidence type="ECO:0000259" key="2">
    <source>
        <dbReference type="Pfam" id="PF13962"/>
    </source>
</evidence>
<evidence type="ECO:0000313" key="3">
    <source>
        <dbReference type="EMBL" id="CAD6336901.1"/>
    </source>
</evidence>
<feature type="transmembrane region" description="Helical" evidence="1">
    <location>
        <begin position="186"/>
        <end position="204"/>
    </location>
</feature>
<dbReference type="EMBL" id="CAJGYO010000018">
    <property type="protein sequence ID" value="CAD6336901.1"/>
    <property type="molecule type" value="Genomic_DNA"/>
</dbReference>
<dbReference type="Pfam" id="PF13962">
    <property type="entry name" value="PGG"/>
    <property type="match status" value="1"/>
</dbReference>
<evidence type="ECO:0000256" key="1">
    <source>
        <dbReference type="SAM" id="Phobius"/>
    </source>
</evidence>
<evidence type="ECO:0000313" key="4">
    <source>
        <dbReference type="Proteomes" id="UP000604825"/>
    </source>
</evidence>
<keyword evidence="4" id="KW-1185">Reference proteome</keyword>
<dbReference type="AlphaFoldDB" id="A0A811S6G3"/>
<feature type="transmembrane region" description="Helical" evidence="1">
    <location>
        <begin position="210"/>
        <end position="229"/>
    </location>
</feature>
<keyword evidence="1" id="KW-0472">Membrane</keyword>
<gene>
    <name evidence="3" type="ORF">NCGR_LOCUS60999</name>
</gene>
<dbReference type="Proteomes" id="UP000604825">
    <property type="component" value="Unassembled WGS sequence"/>
</dbReference>
<organism evidence="3 4">
    <name type="scientific">Miscanthus lutarioriparius</name>
    <dbReference type="NCBI Taxonomy" id="422564"/>
    <lineage>
        <taxon>Eukaryota</taxon>
        <taxon>Viridiplantae</taxon>
        <taxon>Streptophyta</taxon>
        <taxon>Embryophyta</taxon>
        <taxon>Tracheophyta</taxon>
        <taxon>Spermatophyta</taxon>
        <taxon>Magnoliopsida</taxon>
        <taxon>Liliopsida</taxon>
        <taxon>Poales</taxon>
        <taxon>Poaceae</taxon>
        <taxon>PACMAD clade</taxon>
        <taxon>Panicoideae</taxon>
        <taxon>Andropogonodae</taxon>
        <taxon>Andropogoneae</taxon>
        <taxon>Saccharinae</taxon>
        <taxon>Miscanthus</taxon>
    </lineage>
</organism>
<accession>A0A811S6G3</accession>
<comment type="caution">
    <text evidence="3">The sequence shown here is derived from an EMBL/GenBank/DDBJ whole genome shotgun (WGS) entry which is preliminary data.</text>
</comment>
<protein>
    <recommendedName>
        <fullName evidence="2">PGG domain-containing protein</fullName>
    </recommendedName>
</protein>
<keyword evidence="1" id="KW-1133">Transmembrane helix</keyword>
<dbReference type="PANTHER" id="PTHR24177:SF432">
    <property type="entry name" value="OS06G0286146 PROTEIN"/>
    <property type="match status" value="1"/>
</dbReference>
<reference evidence="3" key="1">
    <citation type="submission" date="2020-10" db="EMBL/GenBank/DDBJ databases">
        <authorList>
            <person name="Han B."/>
            <person name="Lu T."/>
            <person name="Zhao Q."/>
            <person name="Huang X."/>
            <person name="Zhao Y."/>
        </authorList>
    </citation>
    <scope>NUCLEOTIDE SEQUENCE</scope>
</reference>